<dbReference type="AlphaFoldDB" id="A0A839UEG7"/>
<dbReference type="CDD" id="cd00082">
    <property type="entry name" value="HisKA"/>
    <property type="match status" value="1"/>
</dbReference>
<dbReference type="InterPro" id="IPR000700">
    <property type="entry name" value="PAS-assoc_C"/>
</dbReference>
<evidence type="ECO:0000256" key="1">
    <source>
        <dbReference type="ARBA" id="ARBA00000085"/>
    </source>
</evidence>
<dbReference type="EC" id="2.7.13.3" evidence="4"/>
<keyword evidence="12 18" id="KW-1133">Transmembrane helix</keyword>
<dbReference type="InterPro" id="IPR013767">
    <property type="entry name" value="PAS_fold"/>
</dbReference>
<proteinExistence type="predicted"/>
<evidence type="ECO:0000256" key="16">
    <source>
        <dbReference type="ARBA" id="ARBA00059827"/>
    </source>
</evidence>
<dbReference type="Pfam" id="PF00512">
    <property type="entry name" value="HisKA"/>
    <property type="match status" value="1"/>
</dbReference>
<comment type="caution">
    <text evidence="22">The sequence shown here is derived from an EMBL/GenBank/DDBJ whole genome shotgun (WGS) entry which is preliminary data.</text>
</comment>
<dbReference type="PROSITE" id="PS50112">
    <property type="entry name" value="PAS"/>
    <property type="match status" value="1"/>
</dbReference>
<feature type="domain" description="Histidine kinase" evidence="19">
    <location>
        <begin position="295"/>
        <end position="510"/>
    </location>
</feature>
<dbReference type="InterPro" id="IPR003661">
    <property type="entry name" value="HisK_dim/P_dom"/>
</dbReference>
<keyword evidence="9" id="KW-0547">Nucleotide-binding</keyword>
<dbReference type="GO" id="GO:0005524">
    <property type="term" value="F:ATP binding"/>
    <property type="evidence" value="ECO:0007669"/>
    <property type="project" value="UniProtKB-KW"/>
</dbReference>
<evidence type="ECO:0000313" key="23">
    <source>
        <dbReference type="Proteomes" id="UP000554520"/>
    </source>
</evidence>
<evidence type="ECO:0000256" key="17">
    <source>
        <dbReference type="ARBA" id="ARBA00070616"/>
    </source>
</evidence>
<dbReference type="InterPro" id="IPR036890">
    <property type="entry name" value="HATPase_C_sf"/>
</dbReference>
<dbReference type="InterPro" id="IPR004358">
    <property type="entry name" value="Sig_transdc_His_kin-like_C"/>
</dbReference>
<dbReference type="Pfam" id="PF00989">
    <property type="entry name" value="PAS"/>
    <property type="match status" value="1"/>
</dbReference>
<evidence type="ECO:0000256" key="6">
    <source>
        <dbReference type="ARBA" id="ARBA00022617"/>
    </source>
</evidence>
<protein>
    <recommendedName>
        <fullName evidence="17">Sensor protein FixL</fullName>
        <ecNumber evidence="4">2.7.13.3</ecNumber>
    </recommendedName>
</protein>
<feature type="domain" description="PAS" evidence="20">
    <location>
        <begin position="148"/>
        <end position="218"/>
    </location>
</feature>
<dbReference type="PROSITE" id="PS50113">
    <property type="entry name" value="PAC"/>
    <property type="match status" value="1"/>
</dbReference>
<dbReference type="NCBIfam" id="TIGR00229">
    <property type="entry name" value="sensory_box"/>
    <property type="match status" value="1"/>
</dbReference>
<keyword evidence="8 18" id="KW-0812">Transmembrane</keyword>
<keyword evidence="6" id="KW-0479">Metal-binding</keyword>
<dbReference type="InterPro" id="IPR000014">
    <property type="entry name" value="PAS"/>
</dbReference>
<comment type="function">
    <text evidence="16">Putative oxygen sensor; modulates the activity of FixJ, a transcriptional activator of nitrogen fixation fixK gene. FixL probably acts as a kinase that phosphorylates FixJ.</text>
</comment>
<name>A0A839UEG7_9HYPH</name>
<dbReference type="InterPro" id="IPR035965">
    <property type="entry name" value="PAS-like_dom_sf"/>
</dbReference>
<evidence type="ECO:0000256" key="7">
    <source>
        <dbReference type="ARBA" id="ARBA00022679"/>
    </source>
</evidence>
<evidence type="ECO:0000256" key="2">
    <source>
        <dbReference type="ARBA" id="ARBA00001971"/>
    </source>
</evidence>
<keyword evidence="7 22" id="KW-0808">Transferase</keyword>
<keyword evidence="11" id="KW-0067">ATP-binding</keyword>
<keyword evidence="14" id="KW-0902">Two-component regulatory system</keyword>
<evidence type="ECO:0000256" key="4">
    <source>
        <dbReference type="ARBA" id="ARBA00012438"/>
    </source>
</evidence>
<keyword evidence="13" id="KW-0408">Iron</keyword>
<dbReference type="SMART" id="SM00091">
    <property type="entry name" value="PAS"/>
    <property type="match status" value="1"/>
</dbReference>
<dbReference type="InterPro" id="IPR025201">
    <property type="entry name" value="KdpD_TM"/>
</dbReference>
<dbReference type="SMART" id="SM00387">
    <property type="entry name" value="HATPase_c"/>
    <property type="match status" value="1"/>
</dbReference>
<keyword evidence="6" id="KW-0349">Heme</keyword>
<evidence type="ECO:0000256" key="10">
    <source>
        <dbReference type="ARBA" id="ARBA00022777"/>
    </source>
</evidence>
<dbReference type="SMART" id="SM00388">
    <property type="entry name" value="HisKA"/>
    <property type="match status" value="1"/>
</dbReference>
<sequence length="517" mass="56871">MNTNSIWNRDTAMPARDIPGVRGRFLQAVLSSRFEGVKGYILAAAAVLAALLFRLAMQDLLQDRAIFILFIPSILIASIAGGIGPGLAAVCFSLISSLYLGGVQFSHSQNVMEFGILIVIGLVIAWMGGLLHHARRVTDKTVSDLDAREAHLRSILDTVLDATVVIEKDGTIRSFNAAAVRQFGYTEAEVVGRNVRILMPEPYQQEHDGYISRYLKTGEKRIIGIDRVVVGKRKDGSTFPMKLAVGEIKTRDKVFFTGFIRDLTEREESAARLQEIQGELARLARLNELGEMASTLAHELNQPLSAIANYAQGCTRLLRDMDDALASKMREALEETSRQALHAGQIIRHLREFVTRGETDKAQEDIRKLVEEAGALALVGSRERGVRSVFEFGPDAKFVMVDGVQIQQVLINLMRNAMEAMRDTEKRELLVQTSLDENRWVVVDVADTGAGIPDEIAAQLFKPFMTTKPGGMGVGLSISKRIVESHGGGITVKKNESGGTTFRFTLPAIEDKHPNGD</sequence>
<dbReference type="Pfam" id="PF02518">
    <property type="entry name" value="HATPase_c"/>
    <property type="match status" value="1"/>
</dbReference>
<gene>
    <name evidence="22" type="ORF">FHS21_003245</name>
</gene>
<evidence type="ECO:0000256" key="11">
    <source>
        <dbReference type="ARBA" id="ARBA00022840"/>
    </source>
</evidence>
<dbReference type="GO" id="GO:0016020">
    <property type="term" value="C:membrane"/>
    <property type="evidence" value="ECO:0007669"/>
    <property type="project" value="UniProtKB-SubCell"/>
</dbReference>
<evidence type="ECO:0000256" key="3">
    <source>
        <dbReference type="ARBA" id="ARBA00004141"/>
    </source>
</evidence>
<dbReference type="SUPFAM" id="SSF55785">
    <property type="entry name" value="PYP-like sensor domain (PAS domain)"/>
    <property type="match status" value="1"/>
</dbReference>
<dbReference type="CDD" id="cd00130">
    <property type="entry name" value="PAS"/>
    <property type="match status" value="1"/>
</dbReference>
<dbReference type="Gene3D" id="1.10.287.130">
    <property type="match status" value="1"/>
</dbReference>
<evidence type="ECO:0000256" key="8">
    <source>
        <dbReference type="ARBA" id="ARBA00022692"/>
    </source>
</evidence>
<reference evidence="22 23" key="1">
    <citation type="submission" date="2020-08" db="EMBL/GenBank/DDBJ databases">
        <title>Genomic Encyclopedia of Type Strains, Phase III (KMG-III): the genomes of soil and plant-associated and newly described type strains.</title>
        <authorList>
            <person name="Whitman W."/>
        </authorList>
    </citation>
    <scope>NUCLEOTIDE SEQUENCE [LARGE SCALE GENOMIC DNA]</scope>
    <source>
        <strain evidence="22 23">CECT 7015</strain>
    </source>
</reference>
<dbReference type="InterPro" id="IPR003594">
    <property type="entry name" value="HATPase_dom"/>
</dbReference>
<keyword evidence="15 18" id="KW-0472">Membrane</keyword>
<dbReference type="PANTHER" id="PTHR43065:SF10">
    <property type="entry name" value="PEROXIDE STRESS-ACTIVATED HISTIDINE KINASE MAK3"/>
    <property type="match status" value="1"/>
</dbReference>
<dbReference type="PANTHER" id="PTHR43065">
    <property type="entry name" value="SENSOR HISTIDINE KINASE"/>
    <property type="match status" value="1"/>
</dbReference>
<evidence type="ECO:0000259" key="20">
    <source>
        <dbReference type="PROSITE" id="PS50112"/>
    </source>
</evidence>
<dbReference type="EMBL" id="JACHXN010000009">
    <property type="protein sequence ID" value="MBB3146829.1"/>
    <property type="molecule type" value="Genomic_DNA"/>
</dbReference>
<evidence type="ECO:0000256" key="12">
    <source>
        <dbReference type="ARBA" id="ARBA00022989"/>
    </source>
</evidence>
<dbReference type="PROSITE" id="PS50109">
    <property type="entry name" value="HIS_KIN"/>
    <property type="match status" value="1"/>
</dbReference>
<dbReference type="Proteomes" id="UP000554520">
    <property type="component" value="Unassembled WGS sequence"/>
</dbReference>
<evidence type="ECO:0000256" key="14">
    <source>
        <dbReference type="ARBA" id="ARBA00023012"/>
    </source>
</evidence>
<keyword evidence="10 22" id="KW-0418">Kinase</keyword>
<comment type="subcellular location">
    <subcellularLocation>
        <location evidence="3">Membrane</location>
        <topology evidence="3">Multi-pass membrane protein</topology>
    </subcellularLocation>
</comment>
<dbReference type="SUPFAM" id="SSF55874">
    <property type="entry name" value="ATPase domain of HSP90 chaperone/DNA topoisomerase II/histidine kinase"/>
    <property type="match status" value="1"/>
</dbReference>
<dbReference type="FunFam" id="3.30.450.20:FF:000060">
    <property type="entry name" value="Sensor protein FixL"/>
    <property type="match status" value="1"/>
</dbReference>
<dbReference type="PRINTS" id="PR00344">
    <property type="entry name" value="BCTRLSENSOR"/>
</dbReference>
<dbReference type="InterPro" id="IPR036097">
    <property type="entry name" value="HisK_dim/P_sf"/>
</dbReference>
<dbReference type="Gene3D" id="3.30.565.10">
    <property type="entry name" value="Histidine kinase-like ATPase, C-terminal domain"/>
    <property type="match status" value="1"/>
</dbReference>
<dbReference type="InterPro" id="IPR005467">
    <property type="entry name" value="His_kinase_dom"/>
</dbReference>
<evidence type="ECO:0000313" key="22">
    <source>
        <dbReference type="EMBL" id="MBB3146829.1"/>
    </source>
</evidence>
<dbReference type="GO" id="GO:0006355">
    <property type="term" value="P:regulation of DNA-templated transcription"/>
    <property type="evidence" value="ECO:0007669"/>
    <property type="project" value="InterPro"/>
</dbReference>
<evidence type="ECO:0000259" key="19">
    <source>
        <dbReference type="PROSITE" id="PS50109"/>
    </source>
</evidence>
<evidence type="ECO:0000256" key="5">
    <source>
        <dbReference type="ARBA" id="ARBA00022553"/>
    </source>
</evidence>
<feature type="transmembrane region" description="Helical" evidence="18">
    <location>
        <begin position="66"/>
        <end position="99"/>
    </location>
</feature>
<dbReference type="SUPFAM" id="SSF47384">
    <property type="entry name" value="Homodimeric domain of signal transducing histidine kinase"/>
    <property type="match status" value="1"/>
</dbReference>
<dbReference type="Gene3D" id="1.20.120.620">
    <property type="entry name" value="Backbone structure of the membrane domain of e. Coli histidine kinase receptor kdpd"/>
    <property type="match status" value="1"/>
</dbReference>
<keyword evidence="5" id="KW-0597">Phosphoprotein</keyword>
<feature type="domain" description="PAC" evidence="21">
    <location>
        <begin position="216"/>
        <end position="275"/>
    </location>
</feature>
<dbReference type="InterPro" id="IPR038318">
    <property type="entry name" value="KdpD_sf"/>
</dbReference>
<feature type="transmembrane region" description="Helical" evidence="18">
    <location>
        <begin position="39"/>
        <end position="57"/>
    </location>
</feature>
<feature type="transmembrane region" description="Helical" evidence="18">
    <location>
        <begin position="111"/>
        <end position="131"/>
    </location>
</feature>
<keyword evidence="23" id="KW-1185">Reference proteome</keyword>
<organism evidence="22 23">
    <name type="scientific">Phyllobacterium trifolii</name>
    <dbReference type="NCBI Taxonomy" id="300193"/>
    <lineage>
        <taxon>Bacteria</taxon>
        <taxon>Pseudomonadati</taxon>
        <taxon>Pseudomonadota</taxon>
        <taxon>Alphaproteobacteria</taxon>
        <taxon>Hyphomicrobiales</taxon>
        <taxon>Phyllobacteriaceae</taxon>
        <taxon>Phyllobacterium</taxon>
    </lineage>
</organism>
<evidence type="ECO:0000256" key="18">
    <source>
        <dbReference type="SAM" id="Phobius"/>
    </source>
</evidence>
<accession>A0A839UEG7</accession>
<evidence type="ECO:0000256" key="9">
    <source>
        <dbReference type="ARBA" id="ARBA00022741"/>
    </source>
</evidence>
<evidence type="ECO:0000259" key="21">
    <source>
        <dbReference type="PROSITE" id="PS50113"/>
    </source>
</evidence>
<evidence type="ECO:0000256" key="13">
    <source>
        <dbReference type="ARBA" id="ARBA00023004"/>
    </source>
</evidence>
<dbReference type="GO" id="GO:0000155">
    <property type="term" value="F:phosphorelay sensor kinase activity"/>
    <property type="evidence" value="ECO:0007669"/>
    <property type="project" value="InterPro"/>
</dbReference>
<evidence type="ECO:0000256" key="15">
    <source>
        <dbReference type="ARBA" id="ARBA00023136"/>
    </source>
</evidence>
<comment type="cofactor">
    <cofactor evidence="2">
        <name>heme</name>
        <dbReference type="ChEBI" id="CHEBI:30413"/>
    </cofactor>
</comment>
<dbReference type="Pfam" id="PF13493">
    <property type="entry name" value="DUF4118"/>
    <property type="match status" value="1"/>
</dbReference>
<dbReference type="Gene3D" id="3.30.450.20">
    <property type="entry name" value="PAS domain"/>
    <property type="match status" value="1"/>
</dbReference>
<comment type="catalytic activity">
    <reaction evidence="1">
        <text>ATP + protein L-histidine = ADP + protein N-phospho-L-histidine.</text>
        <dbReference type="EC" id="2.7.13.3"/>
    </reaction>
</comment>